<dbReference type="Pfam" id="PF01212">
    <property type="entry name" value="Beta_elim_lyase"/>
    <property type="match status" value="1"/>
</dbReference>
<comment type="cofactor">
    <cofactor evidence="1 5">
        <name>pyridoxal 5'-phosphate</name>
        <dbReference type="ChEBI" id="CHEBI:597326"/>
    </cofactor>
</comment>
<evidence type="ECO:0000256" key="5">
    <source>
        <dbReference type="PIRNR" id="PIRNR038940"/>
    </source>
</evidence>
<evidence type="ECO:0000256" key="2">
    <source>
        <dbReference type="ARBA" id="ARBA00006966"/>
    </source>
</evidence>
<organism evidence="7 8">
    <name type="scientific">Sinorhizobium kostiense</name>
    <dbReference type="NCBI Taxonomy" id="76747"/>
    <lineage>
        <taxon>Bacteria</taxon>
        <taxon>Pseudomonadati</taxon>
        <taxon>Pseudomonadota</taxon>
        <taxon>Alphaproteobacteria</taxon>
        <taxon>Hyphomicrobiales</taxon>
        <taxon>Rhizobiaceae</taxon>
        <taxon>Sinorhizobium/Ensifer group</taxon>
        <taxon>Sinorhizobium</taxon>
    </lineage>
</organism>
<dbReference type="InterPro" id="IPR015422">
    <property type="entry name" value="PyrdxlP-dep_Trfase_small"/>
</dbReference>
<evidence type="ECO:0000256" key="1">
    <source>
        <dbReference type="ARBA" id="ARBA00001933"/>
    </source>
</evidence>
<gene>
    <name evidence="7" type="ORF">J2Z31_003891</name>
</gene>
<accession>A0ABS4R396</accession>
<evidence type="ECO:0000256" key="3">
    <source>
        <dbReference type="ARBA" id="ARBA00011881"/>
    </source>
</evidence>
<dbReference type="EMBL" id="JAGILA010000005">
    <property type="protein sequence ID" value="MBP2237373.1"/>
    <property type="molecule type" value="Genomic_DNA"/>
</dbReference>
<dbReference type="InterPro" id="IPR015421">
    <property type="entry name" value="PyrdxlP-dep_Trfase_major"/>
</dbReference>
<dbReference type="InterPro" id="IPR001597">
    <property type="entry name" value="ArAA_b-elim_lyase/Thr_aldolase"/>
</dbReference>
<evidence type="ECO:0000259" key="6">
    <source>
        <dbReference type="Pfam" id="PF01212"/>
    </source>
</evidence>
<dbReference type="SUPFAM" id="SSF53383">
    <property type="entry name" value="PLP-dependent transferases"/>
    <property type="match status" value="1"/>
</dbReference>
<dbReference type="PIRSF" id="PIRSF038940">
    <property type="entry name" value="Low_specificity_LTA"/>
    <property type="match status" value="1"/>
</dbReference>
<comment type="caution">
    <text evidence="7">The sequence shown here is derived from an EMBL/GenBank/DDBJ whole genome shotgun (WGS) entry which is preliminary data.</text>
</comment>
<comment type="catalytic activity">
    <reaction evidence="5">
        <text>L-threonine = acetaldehyde + glycine</text>
        <dbReference type="Rhea" id="RHEA:19625"/>
        <dbReference type="ChEBI" id="CHEBI:15343"/>
        <dbReference type="ChEBI" id="CHEBI:57305"/>
        <dbReference type="ChEBI" id="CHEBI:57926"/>
        <dbReference type="EC" id="4.1.2.48"/>
    </reaction>
</comment>
<dbReference type="PANTHER" id="PTHR48097">
    <property type="entry name" value="L-THREONINE ALDOLASE-RELATED"/>
    <property type="match status" value="1"/>
</dbReference>
<sequence>MIFASDNWAGAHPAIAENLTAHAAGYVSAYGTSELDRKVERRFSEIFDKEVAVFFVGTGTAANSLALASANRPGGVVFCHREAHVHVDECGAPEFFSHGARLCPVNGERGKMDAARLEADIGRFPSEFVHGGQPMAVTVTQATESGTIYSLDEIKTIAAIARRHDLPFHMDGARFANALVSLGVTPAEMTWKSGVDLLSFGGTKNGCWCAEAVVLFDPAKAREMHFLRKRAAQLFSKSRFIAAQFEAYFAGDLWLDLARHANAMATRLAAGIAASESGSRLAWDAEANEVFAIMKRQVAERLQRQGAIFYDWHVPHHLAGGLAEDEGLYRLVTSYATTSEDVARFAAAC</sequence>
<reference evidence="7 8" key="1">
    <citation type="submission" date="2021-03" db="EMBL/GenBank/DDBJ databases">
        <title>Genomic Encyclopedia of Type Strains, Phase IV (KMG-IV): sequencing the most valuable type-strain genomes for metagenomic binning, comparative biology and taxonomic classification.</title>
        <authorList>
            <person name="Goeker M."/>
        </authorList>
    </citation>
    <scope>NUCLEOTIDE SEQUENCE [LARGE SCALE GENOMIC DNA]</scope>
    <source>
        <strain evidence="7 8">DSM 13372</strain>
    </source>
</reference>
<dbReference type="Proteomes" id="UP000730739">
    <property type="component" value="Unassembled WGS sequence"/>
</dbReference>
<feature type="domain" description="Aromatic amino acid beta-eliminating lyase/threonine aldolase" evidence="6">
    <location>
        <begin position="3"/>
        <end position="277"/>
    </location>
</feature>
<keyword evidence="4 5" id="KW-0663">Pyridoxal phosphate</keyword>
<dbReference type="RefSeq" id="WP_209603398.1">
    <property type="nucleotide sequence ID" value="NZ_JAGILA010000005.1"/>
</dbReference>
<protein>
    <recommendedName>
        <fullName evidence="5">L-threonine aldolase</fullName>
        <ecNumber evidence="5">4.1.2.48</ecNumber>
    </recommendedName>
</protein>
<comment type="catalytic activity">
    <reaction evidence="5">
        <text>L-allo-threonine = acetaldehyde + glycine</text>
        <dbReference type="Rhea" id="RHEA:26209"/>
        <dbReference type="ChEBI" id="CHEBI:15343"/>
        <dbReference type="ChEBI" id="CHEBI:57305"/>
        <dbReference type="ChEBI" id="CHEBI:58585"/>
        <dbReference type="EC" id="4.1.2.48"/>
    </reaction>
</comment>
<keyword evidence="5 7" id="KW-0456">Lyase</keyword>
<proteinExistence type="inferred from homology"/>
<dbReference type="InterPro" id="IPR026273">
    <property type="entry name" value="Low_specificity_L-TA_bact"/>
</dbReference>
<comment type="function">
    <text evidence="5">Catalyzes the cleavage of L-allo-threonine and L-threonine to glycine and acetaldehyde.</text>
</comment>
<keyword evidence="8" id="KW-1185">Reference proteome</keyword>
<dbReference type="InterPro" id="IPR015424">
    <property type="entry name" value="PyrdxlP-dep_Trfase"/>
</dbReference>
<dbReference type="Gene3D" id="3.40.640.10">
    <property type="entry name" value="Type I PLP-dependent aspartate aminotransferase-like (Major domain)"/>
    <property type="match status" value="1"/>
</dbReference>
<comment type="subunit">
    <text evidence="3">Homotetramer.</text>
</comment>
<dbReference type="GO" id="GO:0004793">
    <property type="term" value="F:threonine aldolase activity"/>
    <property type="evidence" value="ECO:0007669"/>
    <property type="project" value="UniProtKB-EC"/>
</dbReference>
<evidence type="ECO:0000313" key="7">
    <source>
        <dbReference type="EMBL" id="MBP2237373.1"/>
    </source>
</evidence>
<dbReference type="Gene3D" id="3.90.1150.10">
    <property type="entry name" value="Aspartate Aminotransferase, domain 1"/>
    <property type="match status" value="1"/>
</dbReference>
<evidence type="ECO:0000313" key="8">
    <source>
        <dbReference type="Proteomes" id="UP000730739"/>
    </source>
</evidence>
<name>A0ABS4R396_9HYPH</name>
<comment type="similarity">
    <text evidence="2 5">Belongs to the threonine aldolase family.</text>
</comment>
<evidence type="ECO:0000256" key="4">
    <source>
        <dbReference type="ARBA" id="ARBA00022898"/>
    </source>
</evidence>
<dbReference type="PANTHER" id="PTHR48097:SF5">
    <property type="entry name" value="LOW SPECIFICITY L-THREONINE ALDOLASE"/>
    <property type="match status" value="1"/>
</dbReference>
<dbReference type="EC" id="4.1.2.48" evidence="5"/>